<keyword evidence="1" id="KW-0812">Transmembrane</keyword>
<evidence type="ECO:0000259" key="2">
    <source>
        <dbReference type="Pfam" id="PF01757"/>
    </source>
</evidence>
<keyword evidence="1" id="KW-1133">Transmembrane helix</keyword>
<feature type="transmembrane region" description="Helical" evidence="1">
    <location>
        <begin position="230"/>
        <end position="248"/>
    </location>
</feature>
<keyword evidence="3" id="KW-0012">Acyltransferase</keyword>
<evidence type="ECO:0000313" key="3">
    <source>
        <dbReference type="EMBL" id="TLV02498.1"/>
    </source>
</evidence>
<evidence type="ECO:0000313" key="4">
    <source>
        <dbReference type="Proteomes" id="UP000306402"/>
    </source>
</evidence>
<dbReference type="GO" id="GO:0009103">
    <property type="term" value="P:lipopolysaccharide biosynthetic process"/>
    <property type="evidence" value="ECO:0007669"/>
    <property type="project" value="TreeGrafter"/>
</dbReference>
<dbReference type="PANTHER" id="PTHR23028:SF53">
    <property type="entry name" value="ACYL_TRANSF_3 DOMAIN-CONTAINING PROTEIN"/>
    <property type="match status" value="1"/>
</dbReference>
<dbReference type="Pfam" id="PF01757">
    <property type="entry name" value="Acyl_transf_3"/>
    <property type="match status" value="1"/>
</dbReference>
<feature type="transmembrane region" description="Helical" evidence="1">
    <location>
        <begin position="173"/>
        <end position="195"/>
    </location>
</feature>
<comment type="caution">
    <text evidence="3">The sequence shown here is derived from an EMBL/GenBank/DDBJ whole genome shotgun (WGS) entry which is preliminary data.</text>
</comment>
<gene>
    <name evidence="3" type="ORF">FEN17_02400</name>
</gene>
<name>A0A5R9L273_9BACT</name>
<dbReference type="Proteomes" id="UP000306402">
    <property type="component" value="Unassembled WGS sequence"/>
</dbReference>
<proteinExistence type="predicted"/>
<evidence type="ECO:0000256" key="1">
    <source>
        <dbReference type="SAM" id="Phobius"/>
    </source>
</evidence>
<reference evidence="3 4" key="1">
    <citation type="submission" date="2019-05" db="EMBL/GenBank/DDBJ databases">
        <authorList>
            <person name="Qu J.-H."/>
        </authorList>
    </citation>
    <scope>NUCLEOTIDE SEQUENCE [LARGE SCALE GENOMIC DNA]</scope>
    <source>
        <strain evidence="3 4">T17</strain>
    </source>
</reference>
<dbReference type="GO" id="GO:0016020">
    <property type="term" value="C:membrane"/>
    <property type="evidence" value="ECO:0007669"/>
    <property type="project" value="TreeGrafter"/>
</dbReference>
<keyword evidence="3" id="KW-0808">Transferase</keyword>
<dbReference type="PANTHER" id="PTHR23028">
    <property type="entry name" value="ACETYLTRANSFERASE"/>
    <property type="match status" value="1"/>
</dbReference>
<dbReference type="GO" id="GO:0016747">
    <property type="term" value="F:acyltransferase activity, transferring groups other than amino-acyl groups"/>
    <property type="evidence" value="ECO:0007669"/>
    <property type="project" value="InterPro"/>
</dbReference>
<dbReference type="InterPro" id="IPR002656">
    <property type="entry name" value="Acyl_transf_3_dom"/>
</dbReference>
<protein>
    <submittedName>
        <fullName evidence="3">Acyltransferase</fullName>
    </submittedName>
</protein>
<feature type="transmembrane region" description="Helical" evidence="1">
    <location>
        <begin position="24"/>
        <end position="44"/>
    </location>
</feature>
<accession>A0A5R9L273</accession>
<feature type="domain" description="Acyltransferase 3" evidence="2">
    <location>
        <begin position="21"/>
        <end position="378"/>
    </location>
</feature>
<feature type="transmembrane region" description="Helical" evidence="1">
    <location>
        <begin position="330"/>
        <end position="347"/>
    </location>
</feature>
<keyword evidence="1" id="KW-0472">Membrane</keyword>
<dbReference type="RefSeq" id="WP_138363709.1">
    <property type="nucleotide sequence ID" value="NZ_VCEJ01000002.1"/>
</dbReference>
<dbReference type="EMBL" id="VCEJ01000002">
    <property type="protein sequence ID" value="TLV02498.1"/>
    <property type="molecule type" value="Genomic_DNA"/>
</dbReference>
<dbReference type="InterPro" id="IPR050879">
    <property type="entry name" value="Acyltransferase_3"/>
</dbReference>
<dbReference type="OrthoDB" id="9796461at2"/>
<feature type="transmembrane region" description="Helical" evidence="1">
    <location>
        <begin position="287"/>
        <end position="309"/>
    </location>
</feature>
<feature type="transmembrane region" description="Helical" evidence="1">
    <location>
        <begin position="50"/>
        <end position="74"/>
    </location>
</feature>
<feature type="transmembrane region" description="Helical" evidence="1">
    <location>
        <begin position="148"/>
        <end position="164"/>
    </location>
</feature>
<keyword evidence="4" id="KW-1185">Reference proteome</keyword>
<feature type="transmembrane region" description="Helical" evidence="1">
    <location>
        <begin position="260"/>
        <end position="281"/>
    </location>
</feature>
<organism evidence="3 4">
    <name type="scientific">Dyadobacter luticola</name>
    <dbReference type="NCBI Taxonomy" id="1979387"/>
    <lineage>
        <taxon>Bacteria</taxon>
        <taxon>Pseudomonadati</taxon>
        <taxon>Bacteroidota</taxon>
        <taxon>Cytophagia</taxon>
        <taxon>Cytophagales</taxon>
        <taxon>Spirosomataceae</taxon>
        <taxon>Dyadobacter</taxon>
    </lineage>
</organism>
<feature type="transmembrane region" description="Helical" evidence="1">
    <location>
        <begin position="359"/>
        <end position="380"/>
    </location>
</feature>
<dbReference type="AlphaFoldDB" id="A0A5R9L273"/>
<sequence length="401" mass="46335">MIETFTPPYRVVSKKIERLFGLDLVRACCVIMVFLAHSVSINPFTNIFNYFGYLGFGVEAFFVLSGFLIGRIILRTMFKPELNWQAVRVFWVNRWLRTLPAYFAAFAIYNSFSGSTHNKVFYLFFIQNIITPVPGFFPHSWSLAVEEWFYLLFPLLMITVGYLISDFRNRDRIFLTVVFAFLIFGLFTKLIYHIVYQQDLINYLITENFIYPSWKTFATPVGDWDQMRKIVPFRLDAIAYGCLTAFLVDKNHYSEKIRKILLGAGLALVLICFVIVDQTVAGGKANIFIDVLFLPLFCCGFALILPYASICPRPGKITVNIITNISKTSYSFYLMHLLMIDLATDWYNAEGLELGISKAAVFAGTYFFTYIVAYLMYRFIELPFMSLRHKIFPNVIPVSHS</sequence>